<protein>
    <submittedName>
        <fullName evidence="3">Carboxylesterase</fullName>
    </submittedName>
</protein>
<keyword evidence="4" id="KW-1185">Reference proteome</keyword>
<dbReference type="InterPro" id="IPR013094">
    <property type="entry name" value="AB_hydrolase_3"/>
</dbReference>
<dbReference type="SUPFAM" id="SSF53474">
    <property type="entry name" value="alpha/beta-Hydrolases"/>
    <property type="match status" value="1"/>
</dbReference>
<keyword evidence="1" id="KW-0378">Hydrolase</keyword>
<dbReference type="Proteomes" id="UP000053475">
    <property type="component" value="Unassembled WGS sequence"/>
</dbReference>
<gene>
    <name evidence="3" type="ORF">HK57_00033</name>
</gene>
<dbReference type="AlphaFoldDB" id="A0A0C1EFM6"/>
<evidence type="ECO:0000313" key="4">
    <source>
        <dbReference type="Proteomes" id="UP000053475"/>
    </source>
</evidence>
<dbReference type="EMBL" id="JOMC01000144">
    <property type="protein sequence ID" value="KIA75484.1"/>
    <property type="molecule type" value="Genomic_DNA"/>
</dbReference>
<evidence type="ECO:0000313" key="3">
    <source>
        <dbReference type="EMBL" id="KIA75484.1"/>
    </source>
</evidence>
<reference evidence="3 4" key="1">
    <citation type="submission" date="2014-11" db="EMBL/GenBank/DDBJ databases">
        <title>Genomics derived discovery of secondary metabolites biosynthetic gene clusters in Aspergillus ustus.</title>
        <authorList>
            <person name="Pi B."/>
            <person name="Dai F."/>
            <person name="Song X."/>
            <person name="Zhu C."/>
            <person name="Li H."/>
            <person name="Yu D."/>
        </authorList>
    </citation>
    <scope>NUCLEOTIDE SEQUENCE [LARGE SCALE GENOMIC DNA]</scope>
    <source>
        <strain evidence="3 4">3.3904</strain>
    </source>
</reference>
<dbReference type="Gene3D" id="3.40.50.1820">
    <property type="entry name" value="alpha/beta hydrolase"/>
    <property type="match status" value="1"/>
</dbReference>
<accession>A0A0C1EFM6</accession>
<dbReference type="PANTHER" id="PTHR48081:SF8">
    <property type="entry name" value="ALPHA_BETA HYDROLASE FOLD-3 DOMAIN-CONTAINING PROTEIN-RELATED"/>
    <property type="match status" value="1"/>
</dbReference>
<evidence type="ECO:0000259" key="2">
    <source>
        <dbReference type="Pfam" id="PF07859"/>
    </source>
</evidence>
<sequence length="325" mass="34965">MAKYADSWLQLEAAAGGRAVFQGTVSEIRAQFAGLFTAVSQWYPPASDAVHVTDGAINDVPYRVYTPSPSNATGARPIGVFMHGGGYIMGDLETEDLLCRTFSEQSNTIIVSVDYRLAPEHKSSAQLRDTMTVLAWVHGNASSLGANGSQLYTMGTSAGATLALLATREIVSGRSTVPAGSLRGVVAVSPITVHPDNVPMKFQAGYNSYTEFATGAPAITGDTMLEFFLHAGQAPDDVNAFLLLDQESLRRFPPVYISTAECDVLRDDGRVLVAALNEVGVSVREDILRGIPHAFWFFNTLPEWSLFAKNTVAGIRWVIDGKDSL</sequence>
<dbReference type="InterPro" id="IPR029058">
    <property type="entry name" value="AB_hydrolase_fold"/>
</dbReference>
<feature type="domain" description="Alpha/beta hydrolase fold-3" evidence="2">
    <location>
        <begin position="80"/>
        <end position="296"/>
    </location>
</feature>
<comment type="caution">
    <text evidence="3">The sequence shown here is derived from an EMBL/GenBank/DDBJ whole genome shotgun (WGS) entry which is preliminary data.</text>
</comment>
<dbReference type="InterPro" id="IPR050300">
    <property type="entry name" value="GDXG_lipolytic_enzyme"/>
</dbReference>
<organism evidence="3 4">
    <name type="scientific">Aspergillus ustus</name>
    <dbReference type="NCBI Taxonomy" id="40382"/>
    <lineage>
        <taxon>Eukaryota</taxon>
        <taxon>Fungi</taxon>
        <taxon>Dikarya</taxon>
        <taxon>Ascomycota</taxon>
        <taxon>Pezizomycotina</taxon>
        <taxon>Eurotiomycetes</taxon>
        <taxon>Eurotiomycetidae</taxon>
        <taxon>Eurotiales</taxon>
        <taxon>Aspergillaceae</taxon>
        <taxon>Aspergillus</taxon>
        <taxon>Aspergillus subgen. Nidulantes</taxon>
    </lineage>
</organism>
<evidence type="ECO:0000256" key="1">
    <source>
        <dbReference type="ARBA" id="ARBA00022801"/>
    </source>
</evidence>
<dbReference type="Pfam" id="PF07859">
    <property type="entry name" value="Abhydrolase_3"/>
    <property type="match status" value="1"/>
</dbReference>
<name>A0A0C1EFM6_ASPUT</name>
<proteinExistence type="predicted"/>
<dbReference type="GO" id="GO:0016787">
    <property type="term" value="F:hydrolase activity"/>
    <property type="evidence" value="ECO:0007669"/>
    <property type="project" value="UniProtKB-KW"/>
</dbReference>
<dbReference type="PANTHER" id="PTHR48081">
    <property type="entry name" value="AB HYDROLASE SUPERFAMILY PROTEIN C4A8.06C"/>
    <property type="match status" value="1"/>
</dbReference>